<accession>A0A2P2BWI0</accession>
<dbReference type="EC" id="3.5.1.54" evidence="5"/>
<reference evidence="5" key="1">
    <citation type="submission" date="2015-08" db="EMBL/GenBank/DDBJ databases">
        <authorList>
            <person name="Babu N.S."/>
            <person name="Beckwith C.J."/>
            <person name="Beseler K.G."/>
            <person name="Brison A."/>
            <person name="Carone J.V."/>
            <person name="Caskin T.P."/>
            <person name="Diamond M."/>
            <person name="Durham M.E."/>
            <person name="Foxe J.M."/>
            <person name="Go M."/>
            <person name="Henderson B.A."/>
            <person name="Jones I.B."/>
            <person name="McGettigan J.A."/>
            <person name="Micheletti S.J."/>
            <person name="Nasrallah M.E."/>
            <person name="Ortiz D."/>
            <person name="Piller C.R."/>
            <person name="Privatt S.R."/>
            <person name="Schneider S.L."/>
            <person name="Sharp S."/>
            <person name="Smith T.C."/>
            <person name="Stanton J.D."/>
            <person name="Ullery H.E."/>
            <person name="Wilson R.J."/>
            <person name="Serrano M.G."/>
            <person name="Buck G."/>
            <person name="Lee V."/>
            <person name="Wang Y."/>
            <person name="Carvalho R."/>
            <person name="Voegtly L."/>
            <person name="Shi R."/>
            <person name="Duckworth R."/>
            <person name="Johnson A."/>
            <person name="Loviza R."/>
            <person name="Walstead R."/>
            <person name="Shah Z."/>
            <person name="Kiflezghi M."/>
            <person name="Wade K."/>
            <person name="Ball S.L."/>
            <person name="Bradley K.W."/>
            <person name="Asai D.J."/>
            <person name="Bowman C.A."/>
            <person name="Russell D.A."/>
            <person name="Pope W.H."/>
            <person name="Jacobs-Sera D."/>
            <person name="Hendrix R.W."/>
            <person name="Hatfull G.F."/>
        </authorList>
    </citation>
    <scope>NUCLEOTIDE SEQUENCE</scope>
</reference>
<dbReference type="InterPro" id="IPR003778">
    <property type="entry name" value="CT_A_B"/>
</dbReference>
<dbReference type="SMART" id="SM00797">
    <property type="entry name" value="AHS2"/>
    <property type="match status" value="1"/>
</dbReference>
<dbReference type="SUPFAM" id="SSF50891">
    <property type="entry name" value="Cyclophilin-like"/>
    <property type="match status" value="1"/>
</dbReference>
<dbReference type="PANTHER" id="PTHR43309">
    <property type="entry name" value="5-OXOPROLINASE SUBUNIT C"/>
    <property type="match status" value="1"/>
</dbReference>
<dbReference type="EMBL" id="CZKA01000004">
    <property type="protein sequence ID" value="CUR54106.1"/>
    <property type="molecule type" value="Genomic_DNA"/>
</dbReference>
<evidence type="ECO:0000256" key="3">
    <source>
        <dbReference type="ARBA" id="ARBA00022840"/>
    </source>
</evidence>
<keyword evidence="2 5" id="KW-0378">Hydrolase</keyword>
<dbReference type="InterPro" id="IPR052708">
    <property type="entry name" value="PxpC"/>
</dbReference>
<keyword evidence="1" id="KW-0547">Nucleotide-binding</keyword>
<dbReference type="AlphaFoldDB" id="A0A2P2BWI0"/>
<name>A0A2P2BWI0_9ZZZZ</name>
<gene>
    <name evidence="5" type="ORF">NOCA2120139</name>
</gene>
<evidence type="ECO:0000313" key="5">
    <source>
        <dbReference type="EMBL" id="CUR54106.1"/>
    </source>
</evidence>
<dbReference type="InterPro" id="IPR029000">
    <property type="entry name" value="Cyclophilin-like_dom_sf"/>
</dbReference>
<dbReference type="GO" id="GO:0004039">
    <property type="term" value="F:allophanate hydrolase activity"/>
    <property type="evidence" value="ECO:0007669"/>
    <property type="project" value="UniProtKB-EC"/>
</dbReference>
<organism evidence="5">
    <name type="scientific">metagenome</name>
    <dbReference type="NCBI Taxonomy" id="256318"/>
    <lineage>
        <taxon>unclassified sequences</taxon>
        <taxon>metagenomes</taxon>
    </lineage>
</organism>
<sequence length="280" mass="29211">MITVLSTGPLATIQDEGRLGFAHLGVPRAGALDQPAAALANRIVGNSATCAVVEIVLGGLRLRTSQGLWIAVTGAPAQLRVDGAPRGHERAEWVAAGSEIALDPPPSGVRSYLAVAGGFEVPQVLGSRSTDTLAGVGPGPLVSGQDLASGPVTGPIQAHDTPRPAPRGALRVSAGPRLDWLTADALDVLCADEYVVRAESNRVGLRLEGSRLGRRRQDELASEGMVLGAIQVPPDGLPVVLLNDHPVTGGYPVVAVVERADLWQCAQLRPGERLRFTTRR</sequence>
<feature type="domain" description="Carboxyltransferase" evidence="4">
    <location>
        <begin position="23"/>
        <end position="280"/>
    </location>
</feature>
<protein>
    <submittedName>
        <fullName evidence="5">Putative allophanate hydrolase subunit 2</fullName>
        <ecNumber evidence="5">3.5.1.54</ecNumber>
    </submittedName>
</protein>
<evidence type="ECO:0000256" key="1">
    <source>
        <dbReference type="ARBA" id="ARBA00022741"/>
    </source>
</evidence>
<evidence type="ECO:0000259" key="4">
    <source>
        <dbReference type="SMART" id="SM00797"/>
    </source>
</evidence>
<dbReference type="PANTHER" id="PTHR43309:SF3">
    <property type="entry name" value="5-OXOPROLINASE SUBUNIT C"/>
    <property type="match status" value="1"/>
</dbReference>
<evidence type="ECO:0000256" key="2">
    <source>
        <dbReference type="ARBA" id="ARBA00022801"/>
    </source>
</evidence>
<keyword evidence="3" id="KW-0067">ATP-binding</keyword>
<dbReference type="GO" id="GO:0005524">
    <property type="term" value="F:ATP binding"/>
    <property type="evidence" value="ECO:0007669"/>
    <property type="project" value="UniProtKB-KW"/>
</dbReference>
<dbReference type="Gene3D" id="2.40.100.10">
    <property type="entry name" value="Cyclophilin-like"/>
    <property type="match status" value="1"/>
</dbReference>
<dbReference type="NCBIfam" id="TIGR00724">
    <property type="entry name" value="urea_amlyse_rel"/>
    <property type="match status" value="1"/>
</dbReference>
<dbReference type="Pfam" id="PF02626">
    <property type="entry name" value="CT_A_B"/>
    <property type="match status" value="1"/>
</dbReference>
<proteinExistence type="predicted"/>